<dbReference type="InterPro" id="IPR002219">
    <property type="entry name" value="PKC_DAG/PE"/>
</dbReference>
<evidence type="ECO:0000259" key="4">
    <source>
        <dbReference type="PROSITE" id="PS50081"/>
    </source>
</evidence>
<dbReference type="PANTHER" id="PTHR46477:SF5">
    <property type="entry name" value="PHORBOL-ESTER_DAG-TYPE DOMAIN-CONTAINING PROTEIN"/>
    <property type="match status" value="1"/>
</dbReference>
<dbReference type="PANTHER" id="PTHR46477">
    <property type="entry name" value="CYSTEINE/HISTIDINE-RICH C1 DOMAIN FAMILY PROTEIN"/>
    <property type="match status" value="1"/>
</dbReference>
<feature type="domain" description="Phorbol-ester/DAG-type" evidence="4">
    <location>
        <begin position="11"/>
        <end position="58"/>
    </location>
</feature>
<keyword evidence="6" id="KW-1185">Reference proteome</keyword>
<gene>
    <name evidence="5" type="ORF">LWI28_003250</name>
</gene>
<reference evidence="5" key="2">
    <citation type="submission" date="2023-02" db="EMBL/GenBank/DDBJ databases">
        <authorList>
            <person name="Swenson N.G."/>
            <person name="Wegrzyn J.L."/>
            <person name="Mcevoy S.L."/>
        </authorList>
    </citation>
    <scope>NUCLEOTIDE SEQUENCE</scope>
    <source>
        <strain evidence="5">91603</strain>
        <tissue evidence="5">Leaf</tissue>
    </source>
</reference>
<proteinExistence type="predicted"/>
<protein>
    <recommendedName>
        <fullName evidence="4">Phorbol-ester/DAG-type domain-containing protein</fullName>
    </recommendedName>
</protein>
<dbReference type="SUPFAM" id="SSF57889">
    <property type="entry name" value="Cysteine-rich domain"/>
    <property type="match status" value="1"/>
</dbReference>
<dbReference type="InterPro" id="IPR046349">
    <property type="entry name" value="C1-like_sf"/>
</dbReference>
<dbReference type="Gene3D" id="3.30.60.20">
    <property type="match status" value="1"/>
</dbReference>
<evidence type="ECO:0000256" key="1">
    <source>
        <dbReference type="ARBA" id="ARBA00022723"/>
    </source>
</evidence>
<dbReference type="GO" id="GO:0046872">
    <property type="term" value="F:metal ion binding"/>
    <property type="evidence" value="ECO:0007669"/>
    <property type="project" value="UniProtKB-KW"/>
</dbReference>
<dbReference type="AlphaFoldDB" id="A0AAD5I908"/>
<dbReference type="Proteomes" id="UP001064489">
    <property type="component" value="Chromosome 12"/>
</dbReference>
<keyword evidence="3" id="KW-0862">Zinc</keyword>
<evidence type="ECO:0000256" key="3">
    <source>
        <dbReference type="ARBA" id="ARBA00022833"/>
    </source>
</evidence>
<keyword evidence="2" id="KW-0677">Repeat</keyword>
<dbReference type="Pfam" id="PF03107">
    <property type="entry name" value="C1_2"/>
    <property type="match status" value="1"/>
</dbReference>
<name>A0AAD5I908_ACENE</name>
<evidence type="ECO:0000313" key="6">
    <source>
        <dbReference type="Proteomes" id="UP001064489"/>
    </source>
</evidence>
<dbReference type="EMBL" id="JAJSOW010000107">
    <property type="protein sequence ID" value="KAI9156266.1"/>
    <property type="molecule type" value="Genomic_DNA"/>
</dbReference>
<comment type="caution">
    <text evidence="5">The sequence shown here is derived from an EMBL/GenBank/DDBJ whole genome shotgun (WGS) entry which is preliminary data.</text>
</comment>
<dbReference type="InterPro" id="IPR004146">
    <property type="entry name" value="DC1"/>
</dbReference>
<organism evidence="5 6">
    <name type="scientific">Acer negundo</name>
    <name type="common">Box elder</name>
    <dbReference type="NCBI Taxonomy" id="4023"/>
    <lineage>
        <taxon>Eukaryota</taxon>
        <taxon>Viridiplantae</taxon>
        <taxon>Streptophyta</taxon>
        <taxon>Embryophyta</taxon>
        <taxon>Tracheophyta</taxon>
        <taxon>Spermatophyta</taxon>
        <taxon>Magnoliopsida</taxon>
        <taxon>eudicotyledons</taxon>
        <taxon>Gunneridae</taxon>
        <taxon>Pentapetalae</taxon>
        <taxon>rosids</taxon>
        <taxon>malvids</taxon>
        <taxon>Sapindales</taxon>
        <taxon>Sapindaceae</taxon>
        <taxon>Hippocastanoideae</taxon>
        <taxon>Acereae</taxon>
        <taxon>Acer</taxon>
    </lineage>
</organism>
<dbReference type="PROSITE" id="PS50081">
    <property type="entry name" value="ZF_DAG_PE_2"/>
    <property type="match status" value="1"/>
</dbReference>
<evidence type="ECO:0000256" key="2">
    <source>
        <dbReference type="ARBA" id="ARBA00022737"/>
    </source>
</evidence>
<reference evidence="5" key="1">
    <citation type="journal article" date="2022" name="Plant J.">
        <title>Strategies of tolerance reflected in two North American maple genomes.</title>
        <authorList>
            <person name="McEvoy S.L."/>
            <person name="Sezen U.U."/>
            <person name="Trouern-Trend A."/>
            <person name="McMahon S.M."/>
            <person name="Schaberg P.G."/>
            <person name="Yang J."/>
            <person name="Wegrzyn J.L."/>
            <person name="Swenson N.G."/>
        </authorList>
    </citation>
    <scope>NUCLEOTIDE SEQUENCE</scope>
    <source>
        <strain evidence="5">91603</strain>
    </source>
</reference>
<keyword evidence="1" id="KW-0479">Metal-binding</keyword>
<evidence type="ECO:0000313" key="5">
    <source>
        <dbReference type="EMBL" id="KAI9156266.1"/>
    </source>
</evidence>
<sequence>MEVIRQDSHPHHELELKSYTKSYTCDGCKEFGFGSRFRCEQCNFDLHKECTHADQTTRHEFFKTPLSNSFLNLLVAMKDTAMHVVEKWVVLCITVKKGDGICIHVAIAFQVSSNLIMSSSGFVARCYRCAYGAIRACSKKALFLHF</sequence>
<accession>A0AAD5I908</accession>